<proteinExistence type="predicted"/>
<accession>A0ACC2K1X2</accession>
<name>A0ACC2K1X2_PERAE</name>
<protein>
    <submittedName>
        <fullName evidence="1">Uncharacterized protein</fullName>
    </submittedName>
</protein>
<comment type="caution">
    <text evidence="1">The sequence shown here is derived from an EMBL/GenBank/DDBJ whole genome shotgun (WGS) entry which is preliminary data.</text>
</comment>
<reference evidence="1 2" key="1">
    <citation type="journal article" date="2022" name="Hortic Res">
        <title>A haplotype resolved chromosomal level avocado genome allows analysis of novel avocado genes.</title>
        <authorList>
            <person name="Nath O."/>
            <person name="Fletcher S.J."/>
            <person name="Hayward A."/>
            <person name="Shaw L.M."/>
            <person name="Masouleh A.K."/>
            <person name="Furtado A."/>
            <person name="Henry R.J."/>
            <person name="Mitter N."/>
        </authorList>
    </citation>
    <scope>NUCLEOTIDE SEQUENCE [LARGE SCALE GENOMIC DNA]</scope>
    <source>
        <strain evidence="2">cv. Hass</strain>
    </source>
</reference>
<sequence length="110" mass="13075">MKMKMKMKKERNRRENKEKIEWQLQKKNKNKNKKGRRQRDREYLMEKSRPGLQDLHIRKCSQSFSCLLLQMKCLSKGCNALHSGLGLRLGRGGVSTERSLRRRCREIVTG</sequence>
<gene>
    <name evidence="1" type="ORF">MRB53_034489</name>
</gene>
<keyword evidence="2" id="KW-1185">Reference proteome</keyword>
<evidence type="ECO:0000313" key="2">
    <source>
        <dbReference type="Proteomes" id="UP001234297"/>
    </source>
</evidence>
<organism evidence="1 2">
    <name type="scientific">Persea americana</name>
    <name type="common">Avocado</name>
    <dbReference type="NCBI Taxonomy" id="3435"/>
    <lineage>
        <taxon>Eukaryota</taxon>
        <taxon>Viridiplantae</taxon>
        <taxon>Streptophyta</taxon>
        <taxon>Embryophyta</taxon>
        <taxon>Tracheophyta</taxon>
        <taxon>Spermatophyta</taxon>
        <taxon>Magnoliopsida</taxon>
        <taxon>Magnoliidae</taxon>
        <taxon>Laurales</taxon>
        <taxon>Lauraceae</taxon>
        <taxon>Persea</taxon>
    </lineage>
</organism>
<evidence type="ECO:0000313" key="1">
    <source>
        <dbReference type="EMBL" id="KAJ8615117.1"/>
    </source>
</evidence>
<dbReference type="Proteomes" id="UP001234297">
    <property type="component" value="Chromosome 12"/>
</dbReference>
<dbReference type="EMBL" id="CM056820">
    <property type="protein sequence ID" value="KAJ8615117.1"/>
    <property type="molecule type" value="Genomic_DNA"/>
</dbReference>